<gene>
    <name evidence="9" type="ORF">N869_01605</name>
</gene>
<keyword evidence="5" id="KW-0190">Covalent protein-DNA linkage</keyword>
<dbReference type="AlphaFoldDB" id="A0A0A0C0A8"/>
<dbReference type="SUPFAM" id="SSF143081">
    <property type="entry name" value="BB1717-like"/>
    <property type="match status" value="1"/>
</dbReference>
<feature type="non-terminal residue" evidence="9">
    <location>
        <position position="191"/>
    </location>
</feature>
<keyword evidence="7" id="KW-0456">Lyase</keyword>
<comment type="similarity">
    <text evidence="1 8">Belongs to the SOS response-associated peptidase family.</text>
</comment>
<dbReference type="EC" id="3.4.-.-" evidence="8"/>
<sequence>MCGRFASFRDAQELVDLFEVGPDGVPDEVTAITPSWNVAPTDPVRIVVERHPRDGQGPAERSLRAARWGLVPSWAKERSIGSRMINARSETVADKPAFRAALRARRCLVPAEGWYEWHRPGAAARGPKHPYWIHPEDGGPLALAGLFEFWRDPARADDDPGRWLVTTTVVTADASADPVLGPVHARRPVAL</sequence>
<dbReference type="Pfam" id="PF02586">
    <property type="entry name" value="SRAP"/>
    <property type="match status" value="1"/>
</dbReference>
<organism evidence="9 10">
    <name type="scientific">Cellulomonas bogoriensis 69B4 = DSM 16987</name>
    <dbReference type="NCBI Taxonomy" id="1386082"/>
    <lineage>
        <taxon>Bacteria</taxon>
        <taxon>Bacillati</taxon>
        <taxon>Actinomycetota</taxon>
        <taxon>Actinomycetes</taxon>
        <taxon>Micrococcales</taxon>
        <taxon>Cellulomonadaceae</taxon>
        <taxon>Cellulomonas</taxon>
    </lineage>
</organism>
<evidence type="ECO:0000256" key="3">
    <source>
        <dbReference type="ARBA" id="ARBA00022763"/>
    </source>
</evidence>
<evidence type="ECO:0000256" key="8">
    <source>
        <dbReference type="RuleBase" id="RU364100"/>
    </source>
</evidence>
<keyword evidence="10" id="KW-1185">Reference proteome</keyword>
<name>A0A0A0C0A8_9CELL</name>
<evidence type="ECO:0000256" key="7">
    <source>
        <dbReference type="ARBA" id="ARBA00023239"/>
    </source>
</evidence>
<comment type="caution">
    <text evidence="9">The sequence shown here is derived from an EMBL/GenBank/DDBJ whole genome shotgun (WGS) entry which is preliminary data.</text>
</comment>
<dbReference type="RefSeq" id="WP_035060628.1">
    <property type="nucleotide sequence ID" value="NZ_AXCZ01000091.1"/>
</dbReference>
<evidence type="ECO:0000256" key="1">
    <source>
        <dbReference type="ARBA" id="ARBA00008136"/>
    </source>
</evidence>
<dbReference type="InterPro" id="IPR003738">
    <property type="entry name" value="SRAP"/>
</dbReference>
<dbReference type="PANTHER" id="PTHR13604:SF0">
    <property type="entry name" value="ABASIC SITE PROCESSING PROTEIN HMCES"/>
    <property type="match status" value="1"/>
</dbReference>
<keyword evidence="3" id="KW-0227">DNA damage</keyword>
<dbReference type="GO" id="GO:0006508">
    <property type="term" value="P:proteolysis"/>
    <property type="evidence" value="ECO:0007669"/>
    <property type="project" value="UniProtKB-KW"/>
</dbReference>
<keyword evidence="2 8" id="KW-0645">Protease</keyword>
<evidence type="ECO:0000256" key="6">
    <source>
        <dbReference type="ARBA" id="ARBA00023125"/>
    </source>
</evidence>
<accession>A0A0A0C0A8</accession>
<keyword evidence="6" id="KW-0238">DNA-binding</keyword>
<dbReference type="GO" id="GO:0016829">
    <property type="term" value="F:lyase activity"/>
    <property type="evidence" value="ECO:0007669"/>
    <property type="project" value="UniProtKB-KW"/>
</dbReference>
<evidence type="ECO:0000256" key="4">
    <source>
        <dbReference type="ARBA" id="ARBA00022801"/>
    </source>
</evidence>
<evidence type="ECO:0000313" key="10">
    <source>
        <dbReference type="Proteomes" id="UP000054314"/>
    </source>
</evidence>
<dbReference type="InterPro" id="IPR036590">
    <property type="entry name" value="SRAP-like"/>
</dbReference>
<proteinExistence type="inferred from homology"/>
<dbReference type="GO" id="GO:0106300">
    <property type="term" value="P:protein-DNA covalent cross-linking repair"/>
    <property type="evidence" value="ECO:0007669"/>
    <property type="project" value="InterPro"/>
</dbReference>
<dbReference type="GO" id="GO:0003697">
    <property type="term" value="F:single-stranded DNA binding"/>
    <property type="evidence" value="ECO:0007669"/>
    <property type="project" value="InterPro"/>
</dbReference>
<reference evidence="9 10" key="1">
    <citation type="submission" date="2013-08" db="EMBL/GenBank/DDBJ databases">
        <title>Genome sequencing of Cellulomonas bogoriensis 69B4.</title>
        <authorList>
            <person name="Chen F."/>
            <person name="Li Y."/>
            <person name="Wang G."/>
        </authorList>
    </citation>
    <scope>NUCLEOTIDE SEQUENCE [LARGE SCALE GENOMIC DNA]</scope>
    <source>
        <strain evidence="9 10">69B4</strain>
    </source>
</reference>
<dbReference type="PANTHER" id="PTHR13604">
    <property type="entry name" value="DC12-RELATED"/>
    <property type="match status" value="1"/>
</dbReference>
<dbReference type="GO" id="GO:0008233">
    <property type="term" value="F:peptidase activity"/>
    <property type="evidence" value="ECO:0007669"/>
    <property type="project" value="UniProtKB-KW"/>
</dbReference>
<evidence type="ECO:0000256" key="2">
    <source>
        <dbReference type="ARBA" id="ARBA00022670"/>
    </source>
</evidence>
<dbReference type="EMBL" id="AXCZ01000091">
    <property type="protein sequence ID" value="KGM12839.1"/>
    <property type="molecule type" value="Genomic_DNA"/>
</dbReference>
<evidence type="ECO:0000313" key="9">
    <source>
        <dbReference type="EMBL" id="KGM12839.1"/>
    </source>
</evidence>
<dbReference type="Proteomes" id="UP000054314">
    <property type="component" value="Unassembled WGS sequence"/>
</dbReference>
<dbReference type="Gene3D" id="3.90.1680.10">
    <property type="entry name" value="SOS response associated peptidase-like"/>
    <property type="match status" value="1"/>
</dbReference>
<protein>
    <recommendedName>
        <fullName evidence="8">Abasic site processing protein</fullName>
        <ecNumber evidence="8">3.4.-.-</ecNumber>
    </recommendedName>
</protein>
<evidence type="ECO:0000256" key="5">
    <source>
        <dbReference type="ARBA" id="ARBA00023124"/>
    </source>
</evidence>
<dbReference type="OrthoDB" id="9782620at2"/>
<keyword evidence="4 8" id="KW-0378">Hydrolase</keyword>